<proteinExistence type="inferred from homology"/>
<keyword evidence="4" id="KW-0378">Hydrolase</keyword>
<dbReference type="SUPFAM" id="SSF63411">
    <property type="entry name" value="LuxS/MPP-like metallohydrolase"/>
    <property type="match status" value="2"/>
</dbReference>
<dbReference type="PANTHER" id="PTHR11851">
    <property type="entry name" value="METALLOPROTEASE"/>
    <property type="match status" value="1"/>
</dbReference>
<evidence type="ECO:0000313" key="4">
    <source>
        <dbReference type="EMBL" id="SQB32811.1"/>
    </source>
</evidence>
<dbReference type="AlphaFoldDB" id="A0A2X2W4J8"/>
<dbReference type="InterPro" id="IPR007863">
    <property type="entry name" value="Peptidase_M16_C"/>
</dbReference>
<dbReference type="GO" id="GO:0046872">
    <property type="term" value="F:metal ion binding"/>
    <property type="evidence" value="ECO:0007669"/>
    <property type="project" value="InterPro"/>
</dbReference>
<feature type="domain" description="Peptidase M16 N-terminal" evidence="2">
    <location>
        <begin position="20"/>
        <end position="154"/>
    </location>
</feature>
<dbReference type="Gene3D" id="3.30.830.10">
    <property type="entry name" value="Metalloenzyme, LuxS/M16 peptidase-like"/>
    <property type="match status" value="2"/>
</dbReference>
<dbReference type="InterPro" id="IPR011249">
    <property type="entry name" value="Metalloenz_LuxS/M16"/>
</dbReference>
<reference evidence="4 5" key="1">
    <citation type="submission" date="2018-06" db="EMBL/GenBank/DDBJ databases">
        <authorList>
            <consortium name="Pathogen Informatics"/>
            <person name="Doyle S."/>
        </authorList>
    </citation>
    <scope>NUCLEOTIDE SEQUENCE [LARGE SCALE GENOMIC DNA]</scope>
    <source>
        <strain evidence="4 5">NCTC13028</strain>
    </source>
</reference>
<evidence type="ECO:0000256" key="1">
    <source>
        <dbReference type="ARBA" id="ARBA00007261"/>
    </source>
</evidence>
<organism evidence="4 5">
    <name type="scientific">Clostridium cochlearium</name>
    <dbReference type="NCBI Taxonomy" id="1494"/>
    <lineage>
        <taxon>Bacteria</taxon>
        <taxon>Bacillati</taxon>
        <taxon>Bacillota</taxon>
        <taxon>Clostridia</taxon>
        <taxon>Eubacteriales</taxon>
        <taxon>Clostridiaceae</taxon>
        <taxon>Clostridium</taxon>
    </lineage>
</organism>
<evidence type="ECO:0000259" key="2">
    <source>
        <dbReference type="Pfam" id="PF00675"/>
    </source>
</evidence>
<dbReference type="EC" id="3.4.99.-" evidence="4"/>
<dbReference type="GO" id="GO:0006508">
    <property type="term" value="P:proteolysis"/>
    <property type="evidence" value="ECO:0007669"/>
    <property type="project" value="UniProtKB-KW"/>
</dbReference>
<dbReference type="RefSeq" id="WP_111921004.1">
    <property type="nucleotide sequence ID" value="NZ_UAWC01000001.1"/>
</dbReference>
<name>A0A2X2W4J8_CLOCO</name>
<dbReference type="Pfam" id="PF00675">
    <property type="entry name" value="Peptidase_M16"/>
    <property type="match status" value="1"/>
</dbReference>
<accession>A0A2X2W4J8</accession>
<evidence type="ECO:0000259" key="3">
    <source>
        <dbReference type="Pfam" id="PF05193"/>
    </source>
</evidence>
<protein>
    <submittedName>
        <fullName evidence="4">Zinc protease</fullName>
        <ecNumber evidence="4">3.4.99.-</ecNumber>
    </submittedName>
</protein>
<dbReference type="Proteomes" id="UP000250223">
    <property type="component" value="Unassembled WGS sequence"/>
</dbReference>
<dbReference type="InterPro" id="IPR011765">
    <property type="entry name" value="Pept_M16_N"/>
</dbReference>
<comment type="similarity">
    <text evidence="1">Belongs to the peptidase M16 family.</text>
</comment>
<sequence>MQDIILKNGTKLIYKKISGHITSFCIGFDAGAIREEGFPYGTAHVVEHMVFKETKNRKEQEINLLCDEIFGFQNAMTNYPYVIYYGTTLSEEFHRGIEVFLDIVLNATLKEKGFREEMDIIKQELKDWKDDSDQYCEDKLFYNSFENRRIKELIIGNENSLNSITLNQIKAFYNKFYKLNNMTISVVSSLEFEKVKKIIEKYLIKEEEKTDIEKVNENYLYELNNPGIFVKIKQGIEGAKIQYAYPIHMLKSKEIKAMDIFNFYFGEGTSSILYNKIRTENSLAYDIGSFIKNEKGIKLFCIQLSVHKDNVNKAIALINKAIEEVKDDKNYFTEDKIKKAIKGIKLKQELRWERSVQLAKDLTCYEIMYNDYKGVFPNKEDYKDIDGYYINNIIKRILNNPSIQIIQ</sequence>
<keyword evidence="4" id="KW-0645">Protease</keyword>
<gene>
    <name evidence="4" type="ORF">NCTC13028_00013</name>
</gene>
<evidence type="ECO:0000313" key="5">
    <source>
        <dbReference type="Proteomes" id="UP000250223"/>
    </source>
</evidence>
<dbReference type="PANTHER" id="PTHR11851:SF49">
    <property type="entry name" value="MITOCHONDRIAL-PROCESSING PEPTIDASE SUBUNIT ALPHA"/>
    <property type="match status" value="1"/>
</dbReference>
<dbReference type="Pfam" id="PF05193">
    <property type="entry name" value="Peptidase_M16_C"/>
    <property type="match status" value="1"/>
</dbReference>
<dbReference type="GO" id="GO:0008233">
    <property type="term" value="F:peptidase activity"/>
    <property type="evidence" value="ECO:0007669"/>
    <property type="project" value="UniProtKB-KW"/>
</dbReference>
<feature type="domain" description="Peptidase M16 C-terminal" evidence="3">
    <location>
        <begin position="163"/>
        <end position="342"/>
    </location>
</feature>
<dbReference type="EMBL" id="UAWC01000001">
    <property type="protein sequence ID" value="SQB32811.1"/>
    <property type="molecule type" value="Genomic_DNA"/>
</dbReference>
<dbReference type="InterPro" id="IPR050361">
    <property type="entry name" value="MPP/UQCRC_Complex"/>
</dbReference>